<proteinExistence type="predicted"/>
<protein>
    <submittedName>
        <fullName evidence="2">(rape) hypothetical protein</fullName>
    </submittedName>
</protein>
<accession>A0A816I6T9</accession>
<dbReference type="EMBL" id="HG994367">
    <property type="protein sequence ID" value="CAF1701593.1"/>
    <property type="molecule type" value="Genomic_DNA"/>
</dbReference>
<keyword evidence="1" id="KW-0812">Transmembrane</keyword>
<reference evidence="2" key="1">
    <citation type="submission" date="2021-01" db="EMBL/GenBank/DDBJ databases">
        <authorList>
            <consortium name="Genoscope - CEA"/>
            <person name="William W."/>
        </authorList>
    </citation>
    <scope>NUCLEOTIDE SEQUENCE</scope>
</reference>
<gene>
    <name evidence="2" type="ORF">DARMORV10_C03P31340.1</name>
</gene>
<dbReference type="AlphaFoldDB" id="A0A816I6T9"/>
<evidence type="ECO:0000313" key="2">
    <source>
        <dbReference type="EMBL" id="CAF1701593.1"/>
    </source>
</evidence>
<sequence>MEKLSWSIKRIWYKIDAPLNEQKARLLMMVLLLHHNGAAKIGCLIISLTICFFVEGSSRRRFHTLRWEKKNLLEDQRRDQELFRSK</sequence>
<name>A0A816I6T9_BRANA</name>
<evidence type="ECO:0000256" key="1">
    <source>
        <dbReference type="SAM" id="Phobius"/>
    </source>
</evidence>
<keyword evidence="1" id="KW-1133">Transmembrane helix</keyword>
<feature type="transmembrane region" description="Helical" evidence="1">
    <location>
        <begin position="37"/>
        <end position="56"/>
    </location>
</feature>
<dbReference type="Proteomes" id="UP001295469">
    <property type="component" value="Chromosome C03"/>
</dbReference>
<keyword evidence="1" id="KW-0472">Membrane</keyword>
<organism evidence="2">
    <name type="scientific">Brassica napus</name>
    <name type="common">Rape</name>
    <dbReference type="NCBI Taxonomy" id="3708"/>
    <lineage>
        <taxon>Eukaryota</taxon>
        <taxon>Viridiplantae</taxon>
        <taxon>Streptophyta</taxon>
        <taxon>Embryophyta</taxon>
        <taxon>Tracheophyta</taxon>
        <taxon>Spermatophyta</taxon>
        <taxon>Magnoliopsida</taxon>
        <taxon>eudicotyledons</taxon>
        <taxon>Gunneridae</taxon>
        <taxon>Pentapetalae</taxon>
        <taxon>rosids</taxon>
        <taxon>malvids</taxon>
        <taxon>Brassicales</taxon>
        <taxon>Brassicaceae</taxon>
        <taxon>Brassiceae</taxon>
        <taxon>Brassica</taxon>
    </lineage>
</organism>